<dbReference type="InterPro" id="IPR002423">
    <property type="entry name" value="Cpn60/GroEL/TCP-1"/>
</dbReference>
<keyword evidence="3" id="KW-0143">Chaperone</keyword>
<sequence>MAQVPNLDNAPINLTTTRDQSQNELINILKNYCCAIDAAVANLDTLVDASLKGLLISRTRSAVVMITALLFIIQKGIDPPSLDLLAREGIIALRRAKRRNMERLVLAFGGEAVNSVDDLNLDCLGWAGLVYEHVLGEEKYTFVENVKNPHSCTILIKGPNDHTIAQIKDAVRDGLRAIITDEQFFTFTILIT</sequence>
<evidence type="ECO:0000256" key="2">
    <source>
        <dbReference type="ARBA" id="ARBA00022840"/>
    </source>
</evidence>
<protein>
    <submittedName>
        <fullName evidence="4">Uncharacterized protein</fullName>
    </submittedName>
</protein>
<name>A0AAD1ZVT2_9LAMI</name>
<gene>
    <name evidence="4" type="ORF">FPE_LOCUS24161</name>
</gene>
<dbReference type="FunFam" id="3.50.7.10:FF:000048">
    <property type="match status" value="1"/>
</dbReference>
<keyword evidence="2" id="KW-0067">ATP-binding</keyword>
<keyword evidence="5" id="KW-1185">Reference proteome</keyword>
<reference evidence="4" key="1">
    <citation type="submission" date="2023-05" db="EMBL/GenBank/DDBJ databases">
        <authorList>
            <person name="Huff M."/>
        </authorList>
    </citation>
    <scope>NUCLEOTIDE SEQUENCE</scope>
</reference>
<dbReference type="SUPFAM" id="SSF54849">
    <property type="entry name" value="GroEL-intermediate domain like"/>
    <property type="match status" value="1"/>
</dbReference>
<organism evidence="4 5">
    <name type="scientific">Fraxinus pennsylvanica</name>
    <dbReference type="NCBI Taxonomy" id="56036"/>
    <lineage>
        <taxon>Eukaryota</taxon>
        <taxon>Viridiplantae</taxon>
        <taxon>Streptophyta</taxon>
        <taxon>Embryophyta</taxon>
        <taxon>Tracheophyta</taxon>
        <taxon>Spermatophyta</taxon>
        <taxon>Magnoliopsida</taxon>
        <taxon>eudicotyledons</taxon>
        <taxon>Gunneridae</taxon>
        <taxon>Pentapetalae</taxon>
        <taxon>asterids</taxon>
        <taxon>lamiids</taxon>
        <taxon>Lamiales</taxon>
        <taxon>Oleaceae</taxon>
        <taxon>Oleeae</taxon>
        <taxon>Fraxinus</taxon>
    </lineage>
</organism>
<dbReference type="GO" id="GO:0005524">
    <property type="term" value="F:ATP binding"/>
    <property type="evidence" value="ECO:0007669"/>
    <property type="project" value="UniProtKB-KW"/>
</dbReference>
<keyword evidence="1" id="KW-0547">Nucleotide-binding</keyword>
<evidence type="ECO:0000313" key="4">
    <source>
        <dbReference type="EMBL" id="CAI9776731.1"/>
    </source>
</evidence>
<dbReference type="Proteomes" id="UP000834106">
    <property type="component" value="Chromosome 14"/>
</dbReference>
<dbReference type="GO" id="GO:0140662">
    <property type="term" value="F:ATP-dependent protein folding chaperone"/>
    <property type="evidence" value="ECO:0007669"/>
    <property type="project" value="InterPro"/>
</dbReference>
<dbReference type="Gene3D" id="3.50.7.10">
    <property type="entry name" value="GroEL"/>
    <property type="match status" value="1"/>
</dbReference>
<dbReference type="PANTHER" id="PTHR11353">
    <property type="entry name" value="CHAPERONIN"/>
    <property type="match status" value="1"/>
</dbReference>
<evidence type="ECO:0000256" key="1">
    <source>
        <dbReference type="ARBA" id="ARBA00022741"/>
    </source>
</evidence>
<dbReference type="Gene3D" id="3.30.260.10">
    <property type="entry name" value="TCP-1-like chaperonin intermediate domain"/>
    <property type="match status" value="1"/>
</dbReference>
<accession>A0AAD1ZVT2</accession>
<dbReference type="EMBL" id="OU503049">
    <property type="protein sequence ID" value="CAI9776731.1"/>
    <property type="molecule type" value="Genomic_DNA"/>
</dbReference>
<dbReference type="SUPFAM" id="SSF52029">
    <property type="entry name" value="GroEL apical domain-like"/>
    <property type="match status" value="1"/>
</dbReference>
<dbReference type="FunFam" id="3.30.260.10:FF:000017">
    <property type="entry name" value="T-complex protein 1 subunit zeta"/>
    <property type="match status" value="1"/>
</dbReference>
<proteinExistence type="predicted"/>
<evidence type="ECO:0000313" key="5">
    <source>
        <dbReference type="Proteomes" id="UP000834106"/>
    </source>
</evidence>
<dbReference type="AlphaFoldDB" id="A0AAD1ZVT2"/>
<dbReference type="InterPro" id="IPR027410">
    <property type="entry name" value="TCP-1-like_intermed_sf"/>
</dbReference>
<dbReference type="InterPro" id="IPR027409">
    <property type="entry name" value="GroEL-like_apical_dom_sf"/>
</dbReference>
<dbReference type="Pfam" id="PF00118">
    <property type="entry name" value="Cpn60_TCP1"/>
    <property type="match status" value="1"/>
</dbReference>
<evidence type="ECO:0000256" key="3">
    <source>
        <dbReference type="ARBA" id="ARBA00023186"/>
    </source>
</evidence>
<dbReference type="InterPro" id="IPR017998">
    <property type="entry name" value="Chaperone_TCP-1"/>
</dbReference>